<gene>
    <name evidence="2" type="ORF">BE21_25575</name>
</gene>
<dbReference type="EMBL" id="JEME01001098">
    <property type="protein sequence ID" value="KYG08105.1"/>
    <property type="molecule type" value="Genomic_DNA"/>
</dbReference>
<evidence type="ECO:0000313" key="3">
    <source>
        <dbReference type="Proteomes" id="UP000075502"/>
    </source>
</evidence>
<comment type="caution">
    <text evidence="2">The sequence shown here is derived from an EMBL/GenBank/DDBJ whole genome shotgun (WGS) entry which is preliminary data.</text>
</comment>
<dbReference type="Proteomes" id="UP000075502">
    <property type="component" value="Unassembled WGS sequence"/>
</dbReference>
<evidence type="ECO:0000256" key="1">
    <source>
        <dbReference type="SAM" id="MobiDB-lite"/>
    </source>
</evidence>
<accession>A0A150TTT2</accession>
<dbReference type="AlphaFoldDB" id="A0A150TTT2"/>
<organism evidence="2 3">
    <name type="scientific">Sorangium cellulosum</name>
    <name type="common">Polyangium cellulosum</name>
    <dbReference type="NCBI Taxonomy" id="56"/>
    <lineage>
        <taxon>Bacteria</taxon>
        <taxon>Pseudomonadati</taxon>
        <taxon>Myxococcota</taxon>
        <taxon>Polyangia</taxon>
        <taxon>Polyangiales</taxon>
        <taxon>Polyangiaceae</taxon>
        <taxon>Sorangium</taxon>
    </lineage>
</organism>
<feature type="compositionally biased region" description="Low complexity" evidence="1">
    <location>
        <begin position="80"/>
        <end position="93"/>
    </location>
</feature>
<proteinExistence type="predicted"/>
<evidence type="ECO:0000313" key="2">
    <source>
        <dbReference type="EMBL" id="KYG08105.1"/>
    </source>
</evidence>
<protein>
    <submittedName>
        <fullName evidence="2">Uncharacterized protein</fullName>
    </submittedName>
</protein>
<name>A0A150TTT2_SORCE</name>
<feature type="region of interest" description="Disordered" evidence="1">
    <location>
        <begin position="72"/>
        <end position="93"/>
    </location>
</feature>
<sequence length="93" mass="9857">MHLLLGVGRGDGDPQLLLGLSKSSCVKLKSLQPLSRAILAAWYIVMCASLSRNTTPSLPMSAGITPRWTSVTVGRHKKSSAPTRRASSSAPRA</sequence>
<reference evidence="2 3" key="1">
    <citation type="submission" date="2014-02" db="EMBL/GenBank/DDBJ databases">
        <title>The small core and large imbalanced accessory genome model reveals a collaborative survival strategy of Sorangium cellulosum strains in nature.</title>
        <authorList>
            <person name="Han K."/>
            <person name="Peng R."/>
            <person name="Blom J."/>
            <person name="Li Y.-Z."/>
        </authorList>
    </citation>
    <scope>NUCLEOTIDE SEQUENCE [LARGE SCALE GENOMIC DNA]</scope>
    <source>
        <strain evidence="2 3">So0007-03</strain>
    </source>
</reference>